<dbReference type="Proteomes" id="UP000059680">
    <property type="component" value="Chromosome 3"/>
</dbReference>
<feature type="region of interest" description="Disordered" evidence="1">
    <location>
        <begin position="38"/>
        <end position="87"/>
    </location>
</feature>
<feature type="compositionally biased region" description="Basic and acidic residues" evidence="1">
    <location>
        <begin position="66"/>
        <end position="87"/>
    </location>
</feature>
<dbReference type="AlphaFoldDB" id="A0A0P0W5I3"/>
<evidence type="ECO:0000256" key="1">
    <source>
        <dbReference type="SAM" id="MobiDB-lite"/>
    </source>
</evidence>
<organism evidence="2 3">
    <name type="scientific">Oryza sativa subsp. japonica</name>
    <name type="common">Rice</name>
    <dbReference type="NCBI Taxonomy" id="39947"/>
    <lineage>
        <taxon>Eukaryota</taxon>
        <taxon>Viridiplantae</taxon>
        <taxon>Streptophyta</taxon>
        <taxon>Embryophyta</taxon>
        <taxon>Tracheophyta</taxon>
        <taxon>Spermatophyta</taxon>
        <taxon>Magnoliopsida</taxon>
        <taxon>Liliopsida</taxon>
        <taxon>Poales</taxon>
        <taxon>Poaceae</taxon>
        <taxon>BOP clade</taxon>
        <taxon>Oryzoideae</taxon>
        <taxon>Oryzeae</taxon>
        <taxon>Oryzinae</taxon>
        <taxon>Oryza</taxon>
        <taxon>Oryza sativa</taxon>
    </lineage>
</organism>
<dbReference type="InParanoid" id="A0A0P0W5I3"/>
<name>A0A0P0W5I3_ORYSJ</name>
<dbReference type="SMR" id="A0A0P0W5I3"/>
<protein>
    <submittedName>
        <fullName evidence="2">Os03g0830950 protein</fullName>
    </submittedName>
</protein>
<gene>
    <name evidence="2" type="ordered locus">Os03g0830950</name>
    <name evidence="2" type="ORF">OSNPB_030830950</name>
</gene>
<evidence type="ECO:0000313" key="3">
    <source>
        <dbReference type="Proteomes" id="UP000059680"/>
    </source>
</evidence>
<dbReference type="EMBL" id="AP014959">
    <property type="protein sequence ID" value="BAS87197.1"/>
    <property type="molecule type" value="Genomic_DNA"/>
</dbReference>
<dbReference type="Gramene" id="Os03t0830950-00">
    <property type="protein sequence ID" value="Os03t0830950-00"/>
    <property type="gene ID" value="Os03g0830950"/>
</dbReference>
<reference evidence="2 3" key="2">
    <citation type="journal article" date="2013" name="Plant Cell Physiol.">
        <title>Rice Annotation Project Database (RAP-DB): an integrative and interactive database for rice genomics.</title>
        <authorList>
            <person name="Sakai H."/>
            <person name="Lee S.S."/>
            <person name="Tanaka T."/>
            <person name="Numa H."/>
            <person name="Kim J."/>
            <person name="Kawahara Y."/>
            <person name="Wakimoto H."/>
            <person name="Yang C.C."/>
            <person name="Iwamoto M."/>
            <person name="Abe T."/>
            <person name="Yamada Y."/>
            <person name="Muto A."/>
            <person name="Inokuchi H."/>
            <person name="Ikemura T."/>
            <person name="Matsumoto T."/>
            <person name="Sasaki T."/>
            <person name="Itoh T."/>
        </authorList>
    </citation>
    <scope>NUCLEOTIDE SEQUENCE [LARGE SCALE GENOMIC DNA]</scope>
    <source>
        <strain evidence="3">cv. Nipponbare</strain>
    </source>
</reference>
<proteinExistence type="predicted"/>
<evidence type="ECO:0000313" key="2">
    <source>
        <dbReference type="EMBL" id="BAS87197.1"/>
    </source>
</evidence>
<accession>A0A0P0W5I3</accession>
<keyword evidence="3" id="KW-1185">Reference proteome</keyword>
<reference evidence="3" key="1">
    <citation type="journal article" date="2005" name="Nature">
        <title>The map-based sequence of the rice genome.</title>
        <authorList>
            <consortium name="International rice genome sequencing project (IRGSP)"/>
            <person name="Matsumoto T."/>
            <person name="Wu J."/>
            <person name="Kanamori H."/>
            <person name="Katayose Y."/>
            <person name="Fujisawa M."/>
            <person name="Namiki N."/>
            <person name="Mizuno H."/>
            <person name="Yamamoto K."/>
            <person name="Antonio B.A."/>
            <person name="Baba T."/>
            <person name="Sakata K."/>
            <person name="Nagamura Y."/>
            <person name="Aoki H."/>
            <person name="Arikawa K."/>
            <person name="Arita K."/>
            <person name="Bito T."/>
            <person name="Chiden Y."/>
            <person name="Fujitsuka N."/>
            <person name="Fukunaka R."/>
            <person name="Hamada M."/>
            <person name="Harada C."/>
            <person name="Hayashi A."/>
            <person name="Hijishita S."/>
            <person name="Honda M."/>
            <person name="Hosokawa S."/>
            <person name="Ichikawa Y."/>
            <person name="Idonuma A."/>
            <person name="Iijima M."/>
            <person name="Ikeda M."/>
            <person name="Ikeno M."/>
            <person name="Ito K."/>
            <person name="Ito S."/>
            <person name="Ito T."/>
            <person name="Ito Y."/>
            <person name="Ito Y."/>
            <person name="Iwabuchi A."/>
            <person name="Kamiya K."/>
            <person name="Karasawa W."/>
            <person name="Kurita K."/>
            <person name="Katagiri S."/>
            <person name="Kikuta A."/>
            <person name="Kobayashi H."/>
            <person name="Kobayashi N."/>
            <person name="Machita K."/>
            <person name="Maehara T."/>
            <person name="Masukawa M."/>
            <person name="Mizubayashi T."/>
            <person name="Mukai Y."/>
            <person name="Nagasaki H."/>
            <person name="Nagata Y."/>
            <person name="Naito S."/>
            <person name="Nakashima M."/>
            <person name="Nakama Y."/>
            <person name="Nakamichi Y."/>
            <person name="Nakamura M."/>
            <person name="Meguro A."/>
            <person name="Negishi M."/>
            <person name="Ohta I."/>
            <person name="Ohta T."/>
            <person name="Okamoto M."/>
            <person name="Ono N."/>
            <person name="Saji S."/>
            <person name="Sakaguchi M."/>
            <person name="Sakai K."/>
            <person name="Shibata M."/>
            <person name="Shimokawa T."/>
            <person name="Song J."/>
            <person name="Takazaki Y."/>
            <person name="Terasawa K."/>
            <person name="Tsugane M."/>
            <person name="Tsuji K."/>
            <person name="Ueda S."/>
            <person name="Waki K."/>
            <person name="Yamagata H."/>
            <person name="Yamamoto M."/>
            <person name="Yamamoto S."/>
            <person name="Yamane H."/>
            <person name="Yoshiki S."/>
            <person name="Yoshihara R."/>
            <person name="Yukawa K."/>
            <person name="Zhong H."/>
            <person name="Yano M."/>
            <person name="Yuan Q."/>
            <person name="Ouyang S."/>
            <person name="Liu J."/>
            <person name="Jones K.M."/>
            <person name="Gansberger K."/>
            <person name="Moffat K."/>
            <person name="Hill J."/>
            <person name="Bera J."/>
            <person name="Fadrosh D."/>
            <person name="Jin S."/>
            <person name="Johri S."/>
            <person name="Kim M."/>
            <person name="Overton L."/>
            <person name="Reardon M."/>
            <person name="Tsitrin T."/>
            <person name="Vuong H."/>
            <person name="Weaver B."/>
            <person name="Ciecko A."/>
            <person name="Tallon L."/>
            <person name="Jackson J."/>
            <person name="Pai G."/>
            <person name="Aken S.V."/>
            <person name="Utterback T."/>
            <person name="Reidmuller S."/>
            <person name="Feldblyum T."/>
            <person name="Hsiao J."/>
            <person name="Zismann V."/>
            <person name="Iobst S."/>
            <person name="de Vazeille A.R."/>
            <person name="Buell C.R."/>
            <person name="Ying K."/>
            <person name="Li Y."/>
            <person name="Lu T."/>
            <person name="Huang Y."/>
            <person name="Zhao Q."/>
            <person name="Feng Q."/>
            <person name="Zhang L."/>
            <person name="Zhu J."/>
            <person name="Weng Q."/>
            <person name="Mu J."/>
            <person name="Lu Y."/>
            <person name="Fan D."/>
            <person name="Liu Y."/>
            <person name="Guan J."/>
            <person name="Zhang Y."/>
            <person name="Yu S."/>
            <person name="Liu X."/>
            <person name="Zhang Y."/>
            <person name="Hong G."/>
            <person name="Han B."/>
            <person name="Choisne N."/>
            <person name="Demange N."/>
            <person name="Orjeda G."/>
            <person name="Samain S."/>
            <person name="Cattolico L."/>
            <person name="Pelletier E."/>
            <person name="Couloux A."/>
            <person name="Segurens B."/>
            <person name="Wincker P."/>
            <person name="D'Hont A."/>
            <person name="Scarpelli C."/>
            <person name="Weissenbach J."/>
            <person name="Salanoubat M."/>
            <person name="Quetier F."/>
            <person name="Yu Y."/>
            <person name="Kim H.R."/>
            <person name="Rambo T."/>
            <person name="Currie J."/>
            <person name="Collura K."/>
            <person name="Luo M."/>
            <person name="Yang T."/>
            <person name="Ammiraju J.S.S."/>
            <person name="Engler F."/>
            <person name="Soderlund C."/>
            <person name="Wing R.A."/>
            <person name="Palmer L.E."/>
            <person name="de la Bastide M."/>
            <person name="Spiegel L."/>
            <person name="Nascimento L."/>
            <person name="Zutavern T."/>
            <person name="O'Shaughnessy A."/>
            <person name="Dike S."/>
            <person name="Dedhia N."/>
            <person name="Preston R."/>
            <person name="Balija V."/>
            <person name="McCombie W.R."/>
            <person name="Chow T."/>
            <person name="Chen H."/>
            <person name="Chung M."/>
            <person name="Chen C."/>
            <person name="Shaw J."/>
            <person name="Wu H."/>
            <person name="Hsiao K."/>
            <person name="Chao Y."/>
            <person name="Chu M."/>
            <person name="Cheng C."/>
            <person name="Hour A."/>
            <person name="Lee P."/>
            <person name="Lin S."/>
            <person name="Lin Y."/>
            <person name="Liou J."/>
            <person name="Liu S."/>
            <person name="Hsing Y."/>
            <person name="Raghuvanshi S."/>
            <person name="Mohanty A."/>
            <person name="Bharti A.K."/>
            <person name="Gaur A."/>
            <person name="Gupta V."/>
            <person name="Kumar D."/>
            <person name="Ravi V."/>
            <person name="Vij S."/>
            <person name="Kapur A."/>
            <person name="Khurana P."/>
            <person name="Khurana P."/>
            <person name="Khurana J.P."/>
            <person name="Tyagi A.K."/>
            <person name="Gaikwad K."/>
            <person name="Singh A."/>
            <person name="Dalal V."/>
            <person name="Srivastava S."/>
            <person name="Dixit A."/>
            <person name="Pal A.K."/>
            <person name="Ghazi I.A."/>
            <person name="Yadav M."/>
            <person name="Pandit A."/>
            <person name="Bhargava A."/>
            <person name="Sureshbabu K."/>
            <person name="Batra K."/>
            <person name="Sharma T.R."/>
            <person name="Mohapatra T."/>
            <person name="Singh N.K."/>
            <person name="Messing J."/>
            <person name="Nelson A.B."/>
            <person name="Fuks G."/>
            <person name="Kavchok S."/>
            <person name="Keizer G."/>
            <person name="Linton E."/>
            <person name="Llaca V."/>
            <person name="Song R."/>
            <person name="Tanyolac B."/>
            <person name="Young S."/>
            <person name="Ho-Il K."/>
            <person name="Hahn J.H."/>
            <person name="Sangsakoo G."/>
            <person name="Vanavichit A."/>
            <person name="de Mattos Luiz.A.T."/>
            <person name="Zimmer P.D."/>
            <person name="Malone G."/>
            <person name="Dellagostin O."/>
            <person name="de Oliveira A.C."/>
            <person name="Bevan M."/>
            <person name="Bancroft I."/>
            <person name="Minx P."/>
            <person name="Cordum H."/>
            <person name="Wilson R."/>
            <person name="Cheng Z."/>
            <person name="Jin W."/>
            <person name="Jiang J."/>
            <person name="Leong S.A."/>
            <person name="Iwama H."/>
            <person name="Gojobori T."/>
            <person name="Itoh T."/>
            <person name="Niimura Y."/>
            <person name="Fujii Y."/>
            <person name="Habara T."/>
            <person name="Sakai H."/>
            <person name="Sato Y."/>
            <person name="Wilson G."/>
            <person name="Kumar K."/>
            <person name="McCouch S."/>
            <person name="Juretic N."/>
            <person name="Hoen D."/>
            <person name="Wright S."/>
            <person name="Bruskiewich R."/>
            <person name="Bureau T."/>
            <person name="Miyao A."/>
            <person name="Hirochika H."/>
            <person name="Nishikawa T."/>
            <person name="Kadowaki K."/>
            <person name="Sugiura M."/>
            <person name="Burr B."/>
            <person name="Sasaki T."/>
        </authorList>
    </citation>
    <scope>NUCLEOTIDE SEQUENCE [LARGE SCALE GENOMIC DNA]</scope>
    <source>
        <strain evidence="3">cv. Nipponbare</strain>
    </source>
</reference>
<reference evidence="2 3" key="3">
    <citation type="journal article" date="2013" name="Rice">
        <title>Improvement of the Oryza sativa Nipponbare reference genome using next generation sequence and optical map data.</title>
        <authorList>
            <person name="Kawahara Y."/>
            <person name="de la Bastide M."/>
            <person name="Hamilton J.P."/>
            <person name="Kanamori H."/>
            <person name="McCombie W.R."/>
            <person name="Ouyang S."/>
            <person name="Schwartz D.C."/>
            <person name="Tanaka T."/>
            <person name="Wu J."/>
            <person name="Zhou S."/>
            <person name="Childs K.L."/>
            <person name="Davidson R.M."/>
            <person name="Lin H."/>
            <person name="Quesada-Ocampo L."/>
            <person name="Vaillancourt B."/>
            <person name="Sakai H."/>
            <person name="Lee S.S."/>
            <person name="Kim J."/>
            <person name="Numa H."/>
            <person name="Itoh T."/>
            <person name="Buell C.R."/>
            <person name="Matsumoto T."/>
        </authorList>
    </citation>
    <scope>NUCLEOTIDE SEQUENCE [LARGE SCALE GENOMIC DNA]</scope>
    <source>
        <strain evidence="3">cv. Nipponbare</strain>
    </source>
</reference>
<sequence length="87" mass="9954">MFSLSRTCKSSSAQVDKLLQCVRRDLLVEGNHFHYTHAANHPRAHKQEKIQSQYDSTPLTISTSRGDLDHHDQLDSEKIHESDLTDP</sequence>
<feature type="compositionally biased region" description="Polar residues" evidence="1">
    <location>
        <begin position="50"/>
        <end position="65"/>
    </location>
</feature>
<dbReference type="PaxDb" id="39947-A0A0P0W5I3"/>